<dbReference type="AlphaFoldDB" id="A0A089MN71"/>
<dbReference type="RefSeq" id="WP_042212407.1">
    <property type="nucleotide sequence ID" value="NZ_CP009285.1"/>
</dbReference>
<comment type="subcellular location">
    <subcellularLocation>
        <location evidence="5">Cell membrane</location>
        <topology evidence="5">Multi-pass membrane protein</topology>
    </subcellularLocation>
    <subcellularLocation>
        <location evidence="1">Membrane</location>
        <topology evidence="1">Multi-pass membrane protein</topology>
    </subcellularLocation>
</comment>
<sequence>MEAVARFYRHAHLSFKALFGWLNPGVYLMVMVINPLSQLLFFAMLAKYAFQGSNLAGYVVSNALLLCVMNAVFGMMTVINSDRQMGTLQLVVASPASKIGVFFARAIFHIVSGLFTAALGLAFGMLIFGLTFSGEQLAWLGLVWTVSISAACGLGFVISSFALWSPSMHIWSNLLASVLLLFSGASFPRSHMPDWMYRLSEFFPLTRGVEATKLLIRTGDKEFTTILTRMAEEGLLGCGFFLLGILLFYYAEYLARVKGTMEME</sequence>
<dbReference type="PIRSF" id="PIRSF006648">
    <property type="entry name" value="DrrB"/>
    <property type="match status" value="1"/>
</dbReference>
<feature type="transmembrane region" description="Helical" evidence="5">
    <location>
        <begin position="58"/>
        <end position="79"/>
    </location>
</feature>
<dbReference type="HOGENOM" id="CLU_088257_0_0_9"/>
<reference evidence="7" key="1">
    <citation type="submission" date="2014-08" db="EMBL/GenBank/DDBJ databases">
        <title>Comparative genomics of the Paenibacillus odorifer group.</title>
        <authorList>
            <person name="den Bakker H.C."/>
            <person name="Tsai Y.-C.Y.-C."/>
            <person name="Martin N."/>
            <person name="Korlach J."/>
            <person name="Wiedmann M."/>
        </authorList>
    </citation>
    <scope>NUCLEOTIDE SEQUENCE [LARGE SCALE GENOMIC DNA]</scope>
    <source>
        <strain evidence="7">DSM 13188</strain>
    </source>
</reference>
<feature type="domain" description="ABC transmembrane type-2" evidence="6">
    <location>
        <begin position="26"/>
        <end position="251"/>
    </location>
</feature>
<organism evidence="7 8">
    <name type="scientific">Paenibacillus borealis</name>
    <dbReference type="NCBI Taxonomy" id="160799"/>
    <lineage>
        <taxon>Bacteria</taxon>
        <taxon>Bacillati</taxon>
        <taxon>Bacillota</taxon>
        <taxon>Bacilli</taxon>
        <taxon>Bacillales</taxon>
        <taxon>Paenibacillaceae</taxon>
        <taxon>Paenibacillus</taxon>
    </lineage>
</organism>
<evidence type="ECO:0000313" key="8">
    <source>
        <dbReference type="Proteomes" id="UP000029518"/>
    </source>
</evidence>
<dbReference type="Proteomes" id="UP000029518">
    <property type="component" value="Chromosome"/>
</dbReference>
<name>A0A089MN71_PAEBO</name>
<protein>
    <recommendedName>
        <fullName evidence="5">Transport permease protein</fullName>
    </recommendedName>
</protein>
<evidence type="ECO:0000256" key="5">
    <source>
        <dbReference type="RuleBase" id="RU361157"/>
    </source>
</evidence>
<feature type="transmembrane region" description="Helical" evidence="5">
    <location>
        <begin position="170"/>
        <end position="188"/>
    </location>
</feature>
<feature type="transmembrane region" description="Helical" evidence="5">
    <location>
        <begin position="26"/>
        <end position="46"/>
    </location>
</feature>
<keyword evidence="5" id="KW-1003">Cell membrane</keyword>
<evidence type="ECO:0000259" key="6">
    <source>
        <dbReference type="PROSITE" id="PS51012"/>
    </source>
</evidence>
<keyword evidence="3 5" id="KW-1133">Transmembrane helix</keyword>
<feature type="transmembrane region" description="Helical" evidence="5">
    <location>
        <begin position="99"/>
        <end position="130"/>
    </location>
</feature>
<dbReference type="PANTHER" id="PTHR43229:SF2">
    <property type="entry name" value="NODULATION PROTEIN J"/>
    <property type="match status" value="1"/>
</dbReference>
<dbReference type="KEGG" id="pbd:PBOR_14195"/>
<dbReference type="InterPro" id="IPR051784">
    <property type="entry name" value="Nod_factor_ABC_transporter"/>
</dbReference>
<dbReference type="EMBL" id="CP009285">
    <property type="protein sequence ID" value="AIQ57949.1"/>
    <property type="molecule type" value="Genomic_DNA"/>
</dbReference>
<dbReference type="OrthoDB" id="1414986at2"/>
<evidence type="ECO:0000256" key="2">
    <source>
        <dbReference type="ARBA" id="ARBA00022692"/>
    </source>
</evidence>
<feature type="transmembrane region" description="Helical" evidence="5">
    <location>
        <begin position="234"/>
        <end position="251"/>
    </location>
</feature>
<comment type="similarity">
    <text evidence="5">Belongs to the ABC-2 integral membrane protein family.</text>
</comment>
<dbReference type="GO" id="GO:0140359">
    <property type="term" value="F:ABC-type transporter activity"/>
    <property type="evidence" value="ECO:0007669"/>
    <property type="project" value="InterPro"/>
</dbReference>
<dbReference type="InterPro" id="IPR013525">
    <property type="entry name" value="ABC2_TM"/>
</dbReference>
<keyword evidence="4 5" id="KW-0472">Membrane</keyword>
<gene>
    <name evidence="7" type="ORF">PBOR_14195</name>
</gene>
<evidence type="ECO:0000256" key="3">
    <source>
        <dbReference type="ARBA" id="ARBA00022989"/>
    </source>
</evidence>
<keyword evidence="2 5" id="KW-0812">Transmembrane</keyword>
<feature type="transmembrane region" description="Helical" evidence="5">
    <location>
        <begin position="137"/>
        <end position="164"/>
    </location>
</feature>
<evidence type="ECO:0000313" key="7">
    <source>
        <dbReference type="EMBL" id="AIQ57949.1"/>
    </source>
</evidence>
<dbReference type="PANTHER" id="PTHR43229">
    <property type="entry name" value="NODULATION PROTEIN J"/>
    <property type="match status" value="1"/>
</dbReference>
<dbReference type="PROSITE" id="PS51012">
    <property type="entry name" value="ABC_TM2"/>
    <property type="match status" value="1"/>
</dbReference>
<proteinExistence type="inferred from homology"/>
<dbReference type="PRINTS" id="PR00164">
    <property type="entry name" value="ABC2TRNSPORT"/>
</dbReference>
<dbReference type="GO" id="GO:0043190">
    <property type="term" value="C:ATP-binding cassette (ABC) transporter complex"/>
    <property type="evidence" value="ECO:0007669"/>
    <property type="project" value="InterPro"/>
</dbReference>
<dbReference type="Pfam" id="PF01061">
    <property type="entry name" value="ABC2_membrane"/>
    <property type="match status" value="1"/>
</dbReference>
<accession>A0A089MN71</accession>
<keyword evidence="5" id="KW-0813">Transport</keyword>
<evidence type="ECO:0000256" key="4">
    <source>
        <dbReference type="ARBA" id="ARBA00023136"/>
    </source>
</evidence>
<dbReference type="InterPro" id="IPR000412">
    <property type="entry name" value="ABC_2_transport"/>
</dbReference>
<keyword evidence="8" id="KW-1185">Reference proteome</keyword>
<dbReference type="InterPro" id="IPR047817">
    <property type="entry name" value="ABC2_TM_bact-type"/>
</dbReference>
<evidence type="ECO:0000256" key="1">
    <source>
        <dbReference type="ARBA" id="ARBA00004141"/>
    </source>
</evidence>